<comment type="caution">
    <text evidence="7">The sequence shown here is derived from an EMBL/GenBank/DDBJ whole genome shotgun (WGS) entry which is preliminary data.</text>
</comment>
<dbReference type="PANTHER" id="PTHR34137">
    <property type="entry name" value="EXODEOXYRIBONUCLEASE 7 SMALL SUBUNIT"/>
    <property type="match status" value="1"/>
</dbReference>
<evidence type="ECO:0000256" key="2">
    <source>
        <dbReference type="ARBA" id="ARBA00022490"/>
    </source>
</evidence>
<dbReference type="InterPro" id="IPR037004">
    <property type="entry name" value="Exonuc_VII_ssu_sf"/>
</dbReference>
<dbReference type="Proteomes" id="UP000189681">
    <property type="component" value="Unassembled WGS sequence"/>
</dbReference>
<evidence type="ECO:0000256" key="4">
    <source>
        <dbReference type="ARBA" id="ARBA00022801"/>
    </source>
</evidence>
<dbReference type="HAMAP" id="MF_00337">
    <property type="entry name" value="Exonuc_7_S"/>
    <property type="match status" value="1"/>
</dbReference>
<organism evidence="7 8">
    <name type="scientific">Candidatus Brocadia carolinensis</name>
    <dbReference type="NCBI Taxonomy" id="1004156"/>
    <lineage>
        <taxon>Bacteria</taxon>
        <taxon>Pseudomonadati</taxon>
        <taxon>Planctomycetota</taxon>
        <taxon>Candidatus Brocadiia</taxon>
        <taxon>Candidatus Brocadiales</taxon>
        <taxon>Candidatus Brocadiaceae</taxon>
        <taxon>Candidatus Brocadia</taxon>
    </lineage>
</organism>
<dbReference type="EMBL" id="AYTS01000075">
    <property type="protein sequence ID" value="OOP56576.1"/>
    <property type="molecule type" value="Genomic_DNA"/>
</dbReference>
<evidence type="ECO:0000256" key="3">
    <source>
        <dbReference type="ARBA" id="ARBA00022722"/>
    </source>
</evidence>
<keyword evidence="5 6" id="KW-0269">Exonuclease</keyword>
<dbReference type="GO" id="GO:0005829">
    <property type="term" value="C:cytosol"/>
    <property type="evidence" value="ECO:0007669"/>
    <property type="project" value="TreeGrafter"/>
</dbReference>
<dbReference type="InterPro" id="IPR003761">
    <property type="entry name" value="Exonuc_VII_S"/>
</dbReference>
<comment type="similarity">
    <text evidence="1 6">Belongs to the XseB family.</text>
</comment>
<keyword evidence="4 6" id="KW-0378">Hydrolase</keyword>
<reference evidence="7 8" key="1">
    <citation type="journal article" date="2017" name="Water Res.">
        <title>Discovery and metagenomic analysis of an anammox bacterial enrichment related to Candidatus "Brocadia caroliniensis" in a full-scale glycerol-fed nitritation-denitritation separate centrate treatment process.</title>
        <authorList>
            <person name="Park H."/>
            <person name="Brotto A.C."/>
            <person name="van Loosdrecht M.C."/>
            <person name="Chandran K."/>
        </authorList>
    </citation>
    <scope>NUCLEOTIDE SEQUENCE [LARGE SCALE GENOMIC DNA]</scope>
    <source>
        <strain evidence="7">26THWARD</strain>
    </source>
</reference>
<dbReference type="NCBIfam" id="TIGR01280">
    <property type="entry name" value="xseB"/>
    <property type="match status" value="1"/>
</dbReference>
<dbReference type="GO" id="GO:0008855">
    <property type="term" value="F:exodeoxyribonuclease VII activity"/>
    <property type="evidence" value="ECO:0007669"/>
    <property type="project" value="UniProtKB-UniRule"/>
</dbReference>
<dbReference type="GO" id="GO:0006308">
    <property type="term" value="P:DNA catabolic process"/>
    <property type="evidence" value="ECO:0007669"/>
    <property type="project" value="UniProtKB-UniRule"/>
</dbReference>
<dbReference type="GO" id="GO:0009318">
    <property type="term" value="C:exodeoxyribonuclease VII complex"/>
    <property type="evidence" value="ECO:0007669"/>
    <property type="project" value="UniProtKB-UniRule"/>
</dbReference>
<evidence type="ECO:0000313" key="7">
    <source>
        <dbReference type="EMBL" id="OOP56576.1"/>
    </source>
</evidence>
<comment type="function">
    <text evidence="6">Bidirectionally degrades single-stranded DNA into large acid-insoluble oligonucleotides, which are then degraded further into small acid-soluble oligonucleotides.</text>
</comment>
<dbReference type="NCBIfam" id="NF002140">
    <property type="entry name" value="PRK00977.1-4"/>
    <property type="match status" value="1"/>
</dbReference>
<dbReference type="Pfam" id="PF02609">
    <property type="entry name" value="Exonuc_VII_S"/>
    <property type="match status" value="1"/>
</dbReference>
<gene>
    <name evidence="6" type="primary">xseB</name>
    <name evidence="7" type="ORF">AYP45_08360</name>
</gene>
<evidence type="ECO:0000256" key="6">
    <source>
        <dbReference type="HAMAP-Rule" id="MF_00337"/>
    </source>
</evidence>
<proteinExistence type="inferred from homology"/>
<evidence type="ECO:0000256" key="5">
    <source>
        <dbReference type="ARBA" id="ARBA00022839"/>
    </source>
</evidence>
<dbReference type="PANTHER" id="PTHR34137:SF1">
    <property type="entry name" value="EXODEOXYRIBONUCLEASE 7 SMALL SUBUNIT"/>
    <property type="match status" value="1"/>
</dbReference>
<comment type="subunit">
    <text evidence="6">Heterooligomer composed of large and small subunits.</text>
</comment>
<keyword evidence="3 6" id="KW-0540">Nuclease</keyword>
<dbReference type="SUPFAM" id="SSF116842">
    <property type="entry name" value="XseB-like"/>
    <property type="match status" value="1"/>
</dbReference>
<comment type="catalytic activity">
    <reaction evidence="6">
        <text>Exonucleolytic cleavage in either 5'- to 3'- or 3'- to 5'-direction to yield nucleoside 5'-phosphates.</text>
        <dbReference type="EC" id="3.1.11.6"/>
    </reaction>
</comment>
<evidence type="ECO:0000256" key="1">
    <source>
        <dbReference type="ARBA" id="ARBA00009998"/>
    </source>
</evidence>
<sequence>MAKIKFEEAVKGLEDIVELLEKGDLPLDETLSKYEQGIKLYKQCIALLEDAEKKIQILVKDENGVFRTREYEIETAKSNNAK</sequence>
<dbReference type="EC" id="3.1.11.6" evidence="6"/>
<dbReference type="STRING" id="1004156.AYP45_08360"/>
<accession>A0A1V4AU17</accession>
<dbReference type="AlphaFoldDB" id="A0A1V4AU17"/>
<keyword evidence="2 6" id="KW-0963">Cytoplasm</keyword>
<evidence type="ECO:0000313" key="8">
    <source>
        <dbReference type="Proteomes" id="UP000189681"/>
    </source>
</evidence>
<comment type="subcellular location">
    <subcellularLocation>
        <location evidence="6">Cytoplasm</location>
    </subcellularLocation>
</comment>
<name>A0A1V4AU17_9BACT</name>
<protein>
    <recommendedName>
        <fullName evidence="6">Exodeoxyribonuclease 7 small subunit</fullName>
        <ecNumber evidence="6">3.1.11.6</ecNumber>
    </recommendedName>
    <alternativeName>
        <fullName evidence="6">Exodeoxyribonuclease VII small subunit</fullName>
        <shortName evidence="6">Exonuclease VII small subunit</shortName>
    </alternativeName>
</protein>
<dbReference type="Gene3D" id="1.10.287.1040">
    <property type="entry name" value="Exonuclease VII, small subunit"/>
    <property type="match status" value="1"/>
</dbReference>